<evidence type="ECO:0008006" key="3">
    <source>
        <dbReference type="Google" id="ProtNLM"/>
    </source>
</evidence>
<organism evidence="1 2">
    <name type="scientific">Pyronema omphalodes (strain CBS 100304)</name>
    <name type="common">Pyronema confluens</name>
    <dbReference type="NCBI Taxonomy" id="1076935"/>
    <lineage>
        <taxon>Eukaryota</taxon>
        <taxon>Fungi</taxon>
        <taxon>Dikarya</taxon>
        <taxon>Ascomycota</taxon>
        <taxon>Pezizomycotina</taxon>
        <taxon>Pezizomycetes</taxon>
        <taxon>Pezizales</taxon>
        <taxon>Pyronemataceae</taxon>
        <taxon>Pyronema</taxon>
    </lineage>
</organism>
<dbReference type="eggNOG" id="ENOG502QQ04">
    <property type="taxonomic scope" value="Eukaryota"/>
</dbReference>
<accession>U4LP79</accession>
<dbReference type="OrthoDB" id="5345494at2759"/>
<keyword evidence="2" id="KW-1185">Reference proteome</keyword>
<proteinExistence type="predicted"/>
<dbReference type="AlphaFoldDB" id="U4LP79"/>
<reference evidence="1 2" key="1">
    <citation type="journal article" date="2013" name="PLoS Genet.">
        <title>The genome and development-dependent transcriptomes of Pyronema confluens: a window into fungal evolution.</title>
        <authorList>
            <person name="Traeger S."/>
            <person name="Altegoer F."/>
            <person name="Freitag M."/>
            <person name="Gabaldon T."/>
            <person name="Kempken F."/>
            <person name="Kumar A."/>
            <person name="Marcet-Houben M."/>
            <person name="Poggeler S."/>
            <person name="Stajich J.E."/>
            <person name="Nowrousian M."/>
        </authorList>
    </citation>
    <scope>NUCLEOTIDE SEQUENCE [LARGE SCALE GENOMIC DNA]</scope>
    <source>
        <strain evidence="2">CBS 100304</strain>
        <tissue evidence="1">Vegetative mycelium</tissue>
    </source>
</reference>
<evidence type="ECO:0000313" key="1">
    <source>
        <dbReference type="EMBL" id="CCX33372.1"/>
    </source>
</evidence>
<name>U4LP79_PYROM</name>
<dbReference type="EMBL" id="HF936048">
    <property type="protein sequence ID" value="CCX33372.1"/>
    <property type="molecule type" value="Genomic_DNA"/>
</dbReference>
<evidence type="ECO:0000313" key="2">
    <source>
        <dbReference type="Proteomes" id="UP000018144"/>
    </source>
</evidence>
<dbReference type="Proteomes" id="UP000018144">
    <property type="component" value="Unassembled WGS sequence"/>
</dbReference>
<sequence length="404" mass="45629">MAPQSLLSLLSNEYLLLNTTPYLLPTELLALSLCSRSFHSLLTHSRSVWRHLNLSLLPRHASTNTPLTPLYRSSPHLLLRRPPVLRDVKTLILDTLPITIDLLHDLLSSPIYKLQLLSIRGCTSINEVQLMLLLQYLMRPSREQKPTIKGIYWFGSADETELHGNRGRFVDIRNVSDDWTAVLKAAEGEIAFDTRLCSGPQHREEGGLEEKVANIRLRGGCQGCGQSPEEREGKQLSRVVTAPVPITSSDIRIACSGEDTDVLRCEGCVKNRWCEGCGKWWCEDCLGLQEGGDNKNAKVQLDCFECGQMCGECNKCTSRTCKSCRGEYCVKHNEGADNSWCEWCNSPERRLREMKKREPDAYTIQQRARTLARLNAIRNSFGSFGVTRFQDEAIVRQRCSLSLI</sequence>
<dbReference type="SUPFAM" id="SSF81383">
    <property type="entry name" value="F-box domain"/>
    <property type="match status" value="1"/>
</dbReference>
<dbReference type="STRING" id="1076935.U4LP79"/>
<dbReference type="OMA" id="CGKWWCE"/>
<protein>
    <recommendedName>
        <fullName evidence="3">F-box domain-containing protein</fullName>
    </recommendedName>
</protein>
<dbReference type="InterPro" id="IPR036047">
    <property type="entry name" value="F-box-like_dom_sf"/>
</dbReference>
<gene>
    <name evidence="1" type="ORF">PCON_01053</name>
</gene>